<dbReference type="Proteomes" id="UP001321473">
    <property type="component" value="Unassembled WGS sequence"/>
</dbReference>
<evidence type="ECO:0000313" key="1">
    <source>
        <dbReference type="EMBL" id="KAK8785014.1"/>
    </source>
</evidence>
<protein>
    <submittedName>
        <fullName evidence="1">Uncharacterized protein</fullName>
    </submittedName>
</protein>
<sequence>MRYWIINVIFATPLLRNIPIPWCVGYDWLKKEASVDWLHHYHCGEHGCCPSFVRCAIRRGWWSQDERGVPHPPRHRPGKKI</sequence>
<comment type="caution">
    <text evidence="1">The sequence shown here is derived from an EMBL/GenBank/DDBJ whole genome shotgun (WGS) entry which is preliminary data.</text>
</comment>
<gene>
    <name evidence="1" type="ORF">V5799_008619</name>
</gene>
<dbReference type="AlphaFoldDB" id="A0AAQ4FCH5"/>
<accession>A0AAQ4FCH5</accession>
<keyword evidence="2" id="KW-1185">Reference proteome</keyword>
<organism evidence="1 2">
    <name type="scientific">Amblyomma americanum</name>
    <name type="common">Lone star tick</name>
    <dbReference type="NCBI Taxonomy" id="6943"/>
    <lineage>
        <taxon>Eukaryota</taxon>
        <taxon>Metazoa</taxon>
        <taxon>Ecdysozoa</taxon>
        <taxon>Arthropoda</taxon>
        <taxon>Chelicerata</taxon>
        <taxon>Arachnida</taxon>
        <taxon>Acari</taxon>
        <taxon>Parasitiformes</taxon>
        <taxon>Ixodida</taxon>
        <taxon>Ixodoidea</taxon>
        <taxon>Ixodidae</taxon>
        <taxon>Amblyomminae</taxon>
        <taxon>Amblyomma</taxon>
    </lineage>
</organism>
<reference evidence="1 2" key="1">
    <citation type="journal article" date="2023" name="Arcadia Sci">
        <title>De novo assembly of a long-read Amblyomma americanum tick genome.</title>
        <authorList>
            <person name="Chou S."/>
            <person name="Poskanzer K.E."/>
            <person name="Rollins M."/>
            <person name="Thuy-Boun P.S."/>
        </authorList>
    </citation>
    <scope>NUCLEOTIDE SEQUENCE [LARGE SCALE GENOMIC DNA]</scope>
    <source>
        <strain evidence="1">F_SG_1</strain>
        <tissue evidence="1">Salivary glands</tissue>
    </source>
</reference>
<proteinExistence type="predicted"/>
<name>A0AAQ4FCH5_AMBAM</name>
<dbReference type="EMBL" id="JARKHS020004016">
    <property type="protein sequence ID" value="KAK8785014.1"/>
    <property type="molecule type" value="Genomic_DNA"/>
</dbReference>
<evidence type="ECO:0000313" key="2">
    <source>
        <dbReference type="Proteomes" id="UP001321473"/>
    </source>
</evidence>